<evidence type="ECO:0000313" key="3">
    <source>
        <dbReference type="EMBL" id="TDP85480.1"/>
    </source>
</evidence>
<organism evidence="3 4">
    <name type="scientific">Oharaeibacter diazotrophicus</name>
    <dbReference type="NCBI Taxonomy" id="1920512"/>
    <lineage>
        <taxon>Bacteria</taxon>
        <taxon>Pseudomonadati</taxon>
        <taxon>Pseudomonadota</taxon>
        <taxon>Alphaproteobacteria</taxon>
        <taxon>Hyphomicrobiales</taxon>
        <taxon>Pleomorphomonadaceae</taxon>
        <taxon>Oharaeibacter</taxon>
    </lineage>
</organism>
<protein>
    <submittedName>
        <fullName evidence="3">MxaK protein</fullName>
    </submittedName>
</protein>
<dbReference type="RefSeq" id="WP_126541324.1">
    <property type="nucleotide sequence ID" value="NZ_BSPM01000004.1"/>
</dbReference>
<evidence type="ECO:0000313" key="4">
    <source>
        <dbReference type="Proteomes" id="UP000294547"/>
    </source>
</evidence>
<dbReference type="AlphaFoldDB" id="A0A4R6RGN6"/>
<sequence>MTRRPRTLHLRDRLAGGAIGAGLVAIAVLAFAVAAWFVAEVVADKAANDAIRGLAAGRDVAVDPATARPEPLLARAQFLLSRGMVEEGEGLRGPIEATGRTDLVAAYLQDLGAARLVRAFDAVDRQDVDAAVAEVRVAKEVLRAALALAPDDFDLKVDVDLAMRLVRDFPEPGAEEGEEEPGERPKSLWTELPGIPEGLP</sequence>
<proteinExistence type="predicted"/>
<evidence type="ECO:0000256" key="1">
    <source>
        <dbReference type="SAM" id="MobiDB-lite"/>
    </source>
</evidence>
<feature type="region of interest" description="Disordered" evidence="1">
    <location>
        <begin position="170"/>
        <end position="200"/>
    </location>
</feature>
<keyword evidence="4" id="KW-1185">Reference proteome</keyword>
<keyword evidence="2" id="KW-0812">Transmembrane</keyword>
<dbReference type="Proteomes" id="UP000294547">
    <property type="component" value="Unassembled WGS sequence"/>
</dbReference>
<accession>A0A4R6RGN6</accession>
<comment type="caution">
    <text evidence="3">The sequence shown here is derived from an EMBL/GenBank/DDBJ whole genome shotgun (WGS) entry which is preliminary data.</text>
</comment>
<reference evidence="3 4" key="1">
    <citation type="submission" date="2019-03" db="EMBL/GenBank/DDBJ databases">
        <title>Genomic Encyclopedia of Type Strains, Phase IV (KMG-IV): sequencing the most valuable type-strain genomes for metagenomic binning, comparative biology and taxonomic classification.</title>
        <authorList>
            <person name="Goeker M."/>
        </authorList>
    </citation>
    <scope>NUCLEOTIDE SEQUENCE [LARGE SCALE GENOMIC DNA]</scope>
    <source>
        <strain evidence="3 4">DSM 102969</strain>
    </source>
</reference>
<feature type="transmembrane region" description="Helical" evidence="2">
    <location>
        <begin position="14"/>
        <end position="39"/>
    </location>
</feature>
<dbReference type="OrthoDB" id="5567017at2"/>
<keyword evidence="2" id="KW-1133">Transmembrane helix</keyword>
<keyword evidence="2" id="KW-0472">Membrane</keyword>
<gene>
    <name evidence="3" type="ORF">EDD54_2333</name>
</gene>
<name>A0A4R6RGN6_9HYPH</name>
<evidence type="ECO:0000256" key="2">
    <source>
        <dbReference type="SAM" id="Phobius"/>
    </source>
</evidence>
<dbReference type="EMBL" id="SNXY01000007">
    <property type="protein sequence ID" value="TDP85480.1"/>
    <property type="molecule type" value="Genomic_DNA"/>
</dbReference>